<dbReference type="CDD" id="cd04020">
    <property type="entry name" value="C2B_SLP_1-2-3-4"/>
    <property type="match status" value="1"/>
</dbReference>
<evidence type="ECO:0000259" key="6">
    <source>
        <dbReference type="PROSITE" id="PS50916"/>
    </source>
</evidence>
<dbReference type="GO" id="GO:0031267">
    <property type="term" value="F:small GTPase binding"/>
    <property type="evidence" value="ECO:0007669"/>
    <property type="project" value="InterPro"/>
</dbReference>
<dbReference type="FunFam" id="2.60.40.150:FF:000006">
    <property type="entry name" value="Synaptotagmin-like 5, isoform CRA_a"/>
    <property type="match status" value="1"/>
</dbReference>
<dbReference type="PROSITE" id="PS50916">
    <property type="entry name" value="RABBD"/>
    <property type="match status" value="1"/>
</dbReference>
<evidence type="ECO:0000313" key="8">
    <source>
        <dbReference type="Proteomes" id="UP000822369"/>
    </source>
</evidence>
<evidence type="ECO:0000256" key="3">
    <source>
        <dbReference type="ARBA" id="ARBA00023136"/>
    </source>
</evidence>
<dbReference type="AlphaFoldDB" id="A0A9D2XQ59"/>
<dbReference type="Gene3D" id="2.60.40.150">
    <property type="entry name" value="C2 domain"/>
    <property type="match status" value="2"/>
</dbReference>
<dbReference type="GO" id="GO:0006886">
    <property type="term" value="P:intracellular protein transport"/>
    <property type="evidence" value="ECO:0007669"/>
    <property type="project" value="InterPro"/>
</dbReference>
<comment type="caution">
    <text evidence="7">The sequence shown here is derived from an EMBL/GenBank/DDBJ whole genome shotgun (WGS) entry which is preliminary data.</text>
</comment>
<protein>
    <submittedName>
        <fullName evidence="7">Transcript variant X2</fullName>
    </submittedName>
</protein>
<evidence type="ECO:0000259" key="5">
    <source>
        <dbReference type="PROSITE" id="PS50004"/>
    </source>
</evidence>
<dbReference type="EMBL" id="JAAVVJ010000015">
    <property type="protein sequence ID" value="KAF7205668.1"/>
    <property type="molecule type" value="Genomic_DNA"/>
</dbReference>
<name>A0A9D2XQ59_NOTFU</name>
<dbReference type="InterPro" id="IPR043567">
    <property type="entry name" value="SYTL1-5_C2B"/>
</dbReference>
<sequence length="599" mass="67390">MEQQGKVESRNHQKLQQETTATMIDLSFLTEEEQESIRAVLKRDADLKRVEEKRIQNLQSTVADKRLLKYLTGEWFYKAKQHRHQDRIHGSDIIRASMRKTNKPLTLLELCNMPPERSSFVSSENRDVIIPPVLSGILEVPEVRTGSDGSQAHSTHEAIHSPQKTVSPSKLRNNPFNQFMDADADKDLRPQAAHGEISSPNSSALKRLSSRNMMSSKSLEELTSQTTASLPTVMKTSFSTLGLQKKEMDSDSLLQKTPNSSMSNLSLSSGMASLSSVSSSMTSVHTIDSGGVEVQGTIQFAVNYIQKTGELQIFVVLCRGLVIADVKKNRSDPYVKCYLLPDKTRLGKRKSSVRKKTVNPTYNEILKFKVTMEELKKQNLNISVWHNDPLGRNSFLGEVGLDLSKWDFNNTELNEYILKSRASAQTSACPRDKGQMRVGLRFVPHTSHSKGSSRPEAGELLIWVKDCRNLPPSINPFVKCTVLPDMSQKSRQQTRVVKNTANPMFNHTMVYDGFQPEDLKETCVELTVWDHVRLKNHFVGGVRLGPGTGRSYGVEVAWMDSAANEVTLWHQMLRSNGEWVEDVLPLRMLVMAKRMSKSS</sequence>
<dbReference type="SMART" id="SM00239">
    <property type="entry name" value="C2"/>
    <property type="match status" value="2"/>
</dbReference>
<evidence type="ECO:0000256" key="2">
    <source>
        <dbReference type="ARBA" id="ARBA00022737"/>
    </source>
</evidence>
<dbReference type="Gene3D" id="6.10.250.3000">
    <property type="match status" value="1"/>
</dbReference>
<dbReference type="InterPro" id="IPR000008">
    <property type="entry name" value="C2_dom"/>
</dbReference>
<dbReference type="GO" id="GO:0005886">
    <property type="term" value="C:plasma membrane"/>
    <property type="evidence" value="ECO:0007669"/>
    <property type="project" value="TreeGrafter"/>
</dbReference>
<dbReference type="SUPFAM" id="SSF49562">
    <property type="entry name" value="C2 domain (Calcium/lipid-binding domain, CaLB)"/>
    <property type="match status" value="2"/>
</dbReference>
<evidence type="ECO:0000313" key="7">
    <source>
        <dbReference type="EMBL" id="KAF7205668.1"/>
    </source>
</evidence>
<feature type="domain" description="RabBD" evidence="6">
    <location>
        <begin position="23"/>
        <end position="79"/>
    </location>
</feature>
<accession>A0A9D2XQ59</accession>
<feature type="compositionally biased region" description="Polar residues" evidence="4">
    <location>
        <begin position="162"/>
        <end position="177"/>
    </location>
</feature>
<feature type="domain" description="C2" evidence="5">
    <location>
        <begin position="294"/>
        <end position="416"/>
    </location>
</feature>
<dbReference type="GO" id="GO:0070382">
    <property type="term" value="C:exocytic vesicle"/>
    <property type="evidence" value="ECO:0007669"/>
    <property type="project" value="TreeGrafter"/>
</dbReference>
<organism evidence="7 8">
    <name type="scientific">Nothobranchius furzeri</name>
    <name type="common">Turquoise killifish</name>
    <dbReference type="NCBI Taxonomy" id="105023"/>
    <lineage>
        <taxon>Eukaryota</taxon>
        <taxon>Metazoa</taxon>
        <taxon>Chordata</taxon>
        <taxon>Craniata</taxon>
        <taxon>Vertebrata</taxon>
        <taxon>Euteleostomi</taxon>
        <taxon>Actinopterygii</taxon>
        <taxon>Neopterygii</taxon>
        <taxon>Teleostei</taxon>
        <taxon>Neoteleostei</taxon>
        <taxon>Acanthomorphata</taxon>
        <taxon>Ovalentaria</taxon>
        <taxon>Atherinomorphae</taxon>
        <taxon>Cyprinodontiformes</taxon>
        <taxon>Nothobranchiidae</taxon>
        <taxon>Nothobranchius</taxon>
    </lineage>
</organism>
<dbReference type="InterPro" id="IPR035892">
    <property type="entry name" value="C2_domain_sf"/>
</dbReference>
<gene>
    <name evidence="7" type="ORF">G4P62_010893</name>
</gene>
<dbReference type="PANTHER" id="PTHR45716:SF5">
    <property type="entry name" value="SYNAPTOTAGMIN-LIKE PROTEIN 2"/>
    <property type="match status" value="1"/>
</dbReference>
<dbReference type="PANTHER" id="PTHR45716">
    <property type="entry name" value="BITESIZE, ISOFORM I"/>
    <property type="match status" value="1"/>
</dbReference>
<feature type="region of interest" description="Disordered" evidence="4">
    <location>
        <begin position="144"/>
        <end position="226"/>
    </location>
</feature>
<dbReference type="PROSITE" id="PS50004">
    <property type="entry name" value="C2"/>
    <property type="match status" value="2"/>
</dbReference>
<evidence type="ECO:0000256" key="1">
    <source>
        <dbReference type="ARBA" id="ARBA00004370"/>
    </source>
</evidence>
<dbReference type="OMA" id="VEVSWMD"/>
<feature type="domain" description="C2" evidence="5">
    <location>
        <begin position="432"/>
        <end position="559"/>
    </location>
</feature>
<keyword evidence="3" id="KW-0472">Membrane</keyword>
<dbReference type="GO" id="GO:0042043">
    <property type="term" value="F:neurexin family protein binding"/>
    <property type="evidence" value="ECO:0007669"/>
    <property type="project" value="TreeGrafter"/>
</dbReference>
<comment type="subcellular location">
    <subcellularLocation>
        <location evidence="1">Membrane</location>
    </subcellularLocation>
</comment>
<keyword evidence="2" id="KW-0677">Repeat</keyword>
<proteinExistence type="predicted"/>
<reference evidence="7" key="1">
    <citation type="submission" date="2020-03" db="EMBL/GenBank/DDBJ databases">
        <title>Intra-Species Differences in Population Size shape Life History and Genome Evolution.</title>
        <authorList>
            <person name="Willemsen D."/>
            <person name="Cui R."/>
            <person name="Valenzano D.R."/>
        </authorList>
    </citation>
    <scope>NUCLEOTIDE SEQUENCE</scope>
    <source>
        <strain evidence="7">GRZ</strain>
        <tissue evidence="7">Whole</tissue>
    </source>
</reference>
<dbReference type="Proteomes" id="UP000822369">
    <property type="component" value="Chromosome 15"/>
</dbReference>
<dbReference type="Pfam" id="PF00168">
    <property type="entry name" value="C2"/>
    <property type="match status" value="2"/>
</dbReference>
<dbReference type="InterPro" id="IPR010911">
    <property type="entry name" value="Rab_BD"/>
</dbReference>
<dbReference type="GO" id="GO:0006887">
    <property type="term" value="P:exocytosis"/>
    <property type="evidence" value="ECO:0007669"/>
    <property type="project" value="TreeGrafter"/>
</dbReference>
<feature type="compositionally biased region" description="Polar residues" evidence="4">
    <location>
        <begin position="198"/>
        <end position="226"/>
    </location>
</feature>
<evidence type="ECO:0000256" key="4">
    <source>
        <dbReference type="SAM" id="MobiDB-lite"/>
    </source>
</evidence>